<dbReference type="Gene3D" id="3.20.19.10">
    <property type="entry name" value="Aconitase, domain 4"/>
    <property type="match status" value="1"/>
</dbReference>
<comment type="catalytic activity">
    <reaction evidence="1">
        <text>(2R,3S)-3-isopropylmalate = (2S)-2-isopropylmalate</text>
        <dbReference type="Rhea" id="RHEA:32287"/>
        <dbReference type="ChEBI" id="CHEBI:1178"/>
        <dbReference type="ChEBI" id="CHEBI:35121"/>
        <dbReference type="EC" id="4.2.1.33"/>
    </reaction>
</comment>
<keyword evidence="9 12" id="KW-0456">Lyase</keyword>
<evidence type="ECO:0000259" key="11">
    <source>
        <dbReference type="Pfam" id="PF00694"/>
    </source>
</evidence>
<comment type="function">
    <text evidence="2">Catalyzes the isomerization between 2-isopropylmalate and 3-isopropylmalate, via the formation of 2-isopropylmaleate.</text>
</comment>
<organism evidence="12 13">
    <name type="scientific">Wenzhouxiangella limi</name>
    <dbReference type="NCBI Taxonomy" id="2707351"/>
    <lineage>
        <taxon>Bacteria</taxon>
        <taxon>Pseudomonadati</taxon>
        <taxon>Pseudomonadota</taxon>
        <taxon>Gammaproteobacteria</taxon>
        <taxon>Chromatiales</taxon>
        <taxon>Wenzhouxiangellaceae</taxon>
        <taxon>Wenzhouxiangella</taxon>
    </lineage>
</organism>
<proteinExistence type="inferred from homology"/>
<evidence type="ECO:0000256" key="4">
    <source>
        <dbReference type="ARBA" id="ARBA00009845"/>
    </source>
</evidence>
<keyword evidence="8" id="KW-0028">Amino-acid biosynthesis</keyword>
<evidence type="ECO:0000256" key="10">
    <source>
        <dbReference type="ARBA" id="ARBA00023304"/>
    </source>
</evidence>
<dbReference type="GO" id="GO:0003861">
    <property type="term" value="F:3-isopropylmalate dehydratase activity"/>
    <property type="evidence" value="ECO:0007669"/>
    <property type="project" value="UniProtKB-EC"/>
</dbReference>
<evidence type="ECO:0000256" key="6">
    <source>
        <dbReference type="ARBA" id="ARBA00011998"/>
    </source>
</evidence>
<evidence type="ECO:0000256" key="8">
    <source>
        <dbReference type="ARBA" id="ARBA00022605"/>
    </source>
</evidence>
<dbReference type="PANTHER" id="PTHR43345:SF5">
    <property type="entry name" value="3-ISOPROPYLMALATE DEHYDRATASE SMALL SUBUNIT"/>
    <property type="match status" value="1"/>
</dbReference>
<dbReference type="NCBIfam" id="TIGR00171">
    <property type="entry name" value="leuD"/>
    <property type="match status" value="1"/>
</dbReference>
<comment type="pathway">
    <text evidence="3">Amino-acid biosynthesis; L-leucine biosynthesis; L-leucine from 3-methyl-2-oxobutanoate: step 2/4.</text>
</comment>
<dbReference type="SUPFAM" id="SSF52016">
    <property type="entry name" value="LeuD/IlvD-like"/>
    <property type="match status" value="1"/>
</dbReference>
<evidence type="ECO:0000256" key="1">
    <source>
        <dbReference type="ARBA" id="ARBA00000491"/>
    </source>
</evidence>
<evidence type="ECO:0000313" key="13">
    <source>
        <dbReference type="Proteomes" id="UP000484885"/>
    </source>
</evidence>
<dbReference type="InterPro" id="IPR000573">
    <property type="entry name" value="AconitaseA/IPMdHydase_ssu_swvl"/>
</dbReference>
<comment type="subunit">
    <text evidence="5">Heterodimer of LeuC and LeuD.</text>
</comment>
<comment type="similarity">
    <text evidence="4">Belongs to the LeuD family. LeuD type 1 subfamily.</text>
</comment>
<accession>A0A845UYC2</accession>
<dbReference type="CDD" id="cd01577">
    <property type="entry name" value="IPMI_Swivel"/>
    <property type="match status" value="1"/>
</dbReference>
<dbReference type="InterPro" id="IPR033940">
    <property type="entry name" value="IPMI_Swivel"/>
</dbReference>
<sequence>MKAMQQLSSKTLVLTESNIDTDQIIPARFLTTTSRDGLDESAFADWRFAADGSAREDCVLNDPQAREREILVAGENFGCGSSREHAVWALTQFGFRVVISSRVADIFRANALKNGLLAIEVDTDTHAWLLANPGAELSVDVEACTLTLPDGQSIGFELDPFARTCLLEGVDALGYLLGQEEAIAAYEQAREAA</sequence>
<dbReference type="PANTHER" id="PTHR43345">
    <property type="entry name" value="3-ISOPROPYLMALATE DEHYDRATASE SMALL SUBUNIT 2-RELATED-RELATED"/>
    <property type="match status" value="1"/>
</dbReference>
<dbReference type="AlphaFoldDB" id="A0A845UYC2"/>
<keyword evidence="7" id="KW-0432">Leucine biosynthesis</keyword>
<keyword evidence="10" id="KW-0100">Branched-chain amino acid biosynthesis</keyword>
<feature type="domain" description="Aconitase A/isopropylmalate dehydratase small subunit swivel" evidence="11">
    <location>
        <begin position="1"/>
        <end position="122"/>
    </location>
</feature>
<dbReference type="InterPro" id="IPR050075">
    <property type="entry name" value="LeuD"/>
</dbReference>
<dbReference type="Proteomes" id="UP000484885">
    <property type="component" value="Unassembled WGS sequence"/>
</dbReference>
<gene>
    <name evidence="12" type="primary">leuD</name>
    <name evidence="12" type="ORF">G3I74_05810</name>
</gene>
<evidence type="ECO:0000256" key="7">
    <source>
        <dbReference type="ARBA" id="ARBA00022430"/>
    </source>
</evidence>
<evidence type="ECO:0000313" key="12">
    <source>
        <dbReference type="EMBL" id="NDY95242.1"/>
    </source>
</evidence>
<evidence type="ECO:0000256" key="3">
    <source>
        <dbReference type="ARBA" id="ARBA00004729"/>
    </source>
</evidence>
<protein>
    <recommendedName>
        <fullName evidence="6">3-isopropylmalate dehydratase</fullName>
        <ecNumber evidence="6">4.2.1.33</ecNumber>
    </recommendedName>
</protein>
<dbReference type="NCBIfam" id="NF002458">
    <property type="entry name" value="PRK01641.1"/>
    <property type="match status" value="1"/>
</dbReference>
<evidence type="ECO:0000256" key="2">
    <source>
        <dbReference type="ARBA" id="ARBA00002695"/>
    </source>
</evidence>
<comment type="caution">
    <text evidence="12">The sequence shown here is derived from an EMBL/GenBank/DDBJ whole genome shotgun (WGS) entry which is preliminary data.</text>
</comment>
<dbReference type="EMBL" id="JAAGSC010000039">
    <property type="protein sequence ID" value="NDY95242.1"/>
    <property type="molecule type" value="Genomic_DNA"/>
</dbReference>
<dbReference type="GO" id="GO:0009316">
    <property type="term" value="C:3-isopropylmalate dehydratase complex"/>
    <property type="evidence" value="ECO:0007669"/>
    <property type="project" value="InterPro"/>
</dbReference>
<name>A0A845UYC2_9GAMM</name>
<dbReference type="InterPro" id="IPR015928">
    <property type="entry name" value="Aconitase/3IPM_dehydase_swvl"/>
</dbReference>
<evidence type="ECO:0000256" key="9">
    <source>
        <dbReference type="ARBA" id="ARBA00023239"/>
    </source>
</evidence>
<evidence type="ECO:0000256" key="5">
    <source>
        <dbReference type="ARBA" id="ARBA00011271"/>
    </source>
</evidence>
<dbReference type="InterPro" id="IPR004431">
    <property type="entry name" value="3-IsopropMal_deHydase_ssu"/>
</dbReference>
<keyword evidence="13" id="KW-1185">Reference proteome</keyword>
<dbReference type="GO" id="GO:0009098">
    <property type="term" value="P:L-leucine biosynthetic process"/>
    <property type="evidence" value="ECO:0007669"/>
    <property type="project" value="UniProtKB-UniPathway"/>
</dbReference>
<reference evidence="12 13" key="1">
    <citation type="submission" date="2020-02" db="EMBL/GenBank/DDBJ databases">
        <authorList>
            <person name="Zhang X.-Y."/>
        </authorList>
    </citation>
    <scope>NUCLEOTIDE SEQUENCE [LARGE SCALE GENOMIC DNA]</scope>
    <source>
        <strain evidence="12 13">C33</strain>
    </source>
</reference>
<dbReference type="UniPathway" id="UPA00048">
    <property type="reaction ID" value="UER00071"/>
</dbReference>
<dbReference type="EC" id="4.2.1.33" evidence="6"/>
<dbReference type="Pfam" id="PF00694">
    <property type="entry name" value="Aconitase_C"/>
    <property type="match status" value="1"/>
</dbReference>